<accession>A0ABU0CP06</accession>
<reference evidence="1 2" key="1">
    <citation type="submission" date="2023-07" db="EMBL/GenBank/DDBJ databases">
        <title>Genomic Encyclopedia of Type Strains, Phase IV (KMG-IV): sequencing the most valuable type-strain genomes for metagenomic binning, comparative biology and taxonomic classification.</title>
        <authorList>
            <person name="Goeker M."/>
        </authorList>
    </citation>
    <scope>NUCLEOTIDE SEQUENCE [LARGE SCALE GENOMIC DNA]</scope>
    <source>
        <strain evidence="1 2">DSM 17740</strain>
    </source>
</reference>
<comment type="caution">
    <text evidence="1">The sequence shown here is derived from an EMBL/GenBank/DDBJ whole genome shotgun (WGS) entry which is preliminary data.</text>
</comment>
<sequence length="289" mass="33250">MIHLTRSWYRYLYIFLVVTLLCLSMGGPSSEAFTPKNLRKMIPDEGMKVYFIQLKSGEATFIQLENGEGMLVDTGSKTSQKELIRFLSEQQIEHIHHLVITSQQEEFMGNFELIADLYEPQHLYYPFYLDDLFTSLELTAQAELHPLIEGDQVTLDEACAIKVFHPQPRLSLSLQDNSLVFQLVHGDQCFLFTGTVSKKVEKELIKRHDLRSHILKVSDFGSTNASSEAFLEEVDAHVAIIFYRSADTIEPEVMERLESSWMDVYPVKKHGHILVVSQKEDYRVFVLPS</sequence>
<proteinExistence type="predicted"/>
<dbReference type="SUPFAM" id="SSF56281">
    <property type="entry name" value="Metallo-hydrolase/oxidoreductase"/>
    <property type="match status" value="1"/>
</dbReference>
<protein>
    <submittedName>
        <fullName evidence="1">Beta-lactamase superfamily II metal-dependent hydrolase</fullName>
    </submittedName>
</protein>
<keyword evidence="1" id="KW-0378">Hydrolase</keyword>
<name>A0ABU0CP06_9BACI</name>
<dbReference type="Gene3D" id="3.60.15.10">
    <property type="entry name" value="Ribonuclease Z/Hydroxyacylglutathione hydrolase-like"/>
    <property type="match status" value="1"/>
</dbReference>
<evidence type="ECO:0000313" key="1">
    <source>
        <dbReference type="EMBL" id="MDQ0337621.1"/>
    </source>
</evidence>
<dbReference type="InterPro" id="IPR052159">
    <property type="entry name" value="Competence_DNA_uptake"/>
</dbReference>
<organism evidence="1 2">
    <name type="scientific">Caldalkalibacillus uzonensis</name>
    <dbReference type="NCBI Taxonomy" id="353224"/>
    <lineage>
        <taxon>Bacteria</taxon>
        <taxon>Bacillati</taxon>
        <taxon>Bacillota</taxon>
        <taxon>Bacilli</taxon>
        <taxon>Bacillales</taxon>
        <taxon>Bacillaceae</taxon>
        <taxon>Caldalkalibacillus</taxon>
    </lineage>
</organism>
<dbReference type="EMBL" id="JAUSUQ010000001">
    <property type="protein sequence ID" value="MDQ0337621.1"/>
    <property type="molecule type" value="Genomic_DNA"/>
</dbReference>
<keyword evidence="2" id="KW-1185">Reference proteome</keyword>
<gene>
    <name evidence="1" type="ORF">J2S00_000391</name>
</gene>
<dbReference type="Proteomes" id="UP001232445">
    <property type="component" value="Unassembled WGS sequence"/>
</dbReference>
<evidence type="ECO:0000313" key="2">
    <source>
        <dbReference type="Proteomes" id="UP001232445"/>
    </source>
</evidence>
<dbReference type="PANTHER" id="PTHR30619:SF1">
    <property type="entry name" value="RECOMBINATION PROTEIN 2"/>
    <property type="match status" value="1"/>
</dbReference>
<dbReference type="InterPro" id="IPR036866">
    <property type="entry name" value="RibonucZ/Hydroxyglut_hydro"/>
</dbReference>
<dbReference type="PANTHER" id="PTHR30619">
    <property type="entry name" value="DNA INTERNALIZATION/COMPETENCE PROTEIN COMEC/REC2"/>
    <property type="match status" value="1"/>
</dbReference>
<dbReference type="GO" id="GO:0016787">
    <property type="term" value="F:hydrolase activity"/>
    <property type="evidence" value="ECO:0007669"/>
    <property type="project" value="UniProtKB-KW"/>
</dbReference>